<dbReference type="GO" id="GO:0042274">
    <property type="term" value="P:ribosomal small subunit biogenesis"/>
    <property type="evidence" value="ECO:0007669"/>
    <property type="project" value="Ensembl"/>
</dbReference>
<dbReference type="RefSeq" id="XP_028601908.1">
    <property type="nucleotide sequence ID" value="XM_028746075.1"/>
</dbReference>
<dbReference type="Proteomes" id="UP000472272">
    <property type="component" value="Chromosome 10"/>
</dbReference>
<comment type="similarity">
    <text evidence="2">Belongs to the AROS family.</text>
</comment>
<evidence type="ECO:0000313" key="8">
    <source>
        <dbReference type="Proteomes" id="UP000472272"/>
    </source>
</evidence>
<dbReference type="Ensembl" id="ENSPMRT00000037031.1">
    <property type="protein sequence ID" value="ENSPMRP00000034923.1"/>
    <property type="gene ID" value="ENSPMRG00000022604.1"/>
</dbReference>
<dbReference type="GO" id="GO:0005829">
    <property type="term" value="C:cytosol"/>
    <property type="evidence" value="ECO:0007669"/>
    <property type="project" value="Ensembl"/>
</dbReference>
<dbReference type="Pfam" id="PF15684">
    <property type="entry name" value="AROS"/>
    <property type="match status" value="1"/>
</dbReference>
<dbReference type="PRINTS" id="PR02029">
    <property type="entry name" value="ACTREGSIRT1"/>
</dbReference>
<evidence type="ECO:0000313" key="7">
    <source>
        <dbReference type="Ensembl" id="ENSPMRP00000034923.1"/>
    </source>
</evidence>
<dbReference type="GeneTree" id="ENSGT00390000016774"/>
<name>A0A670KBR4_PODMU</name>
<evidence type="ECO:0000256" key="4">
    <source>
        <dbReference type="ARBA" id="ARBA00023242"/>
    </source>
</evidence>
<dbReference type="GO" id="GO:0005654">
    <property type="term" value="C:nucleoplasm"/>
    <property type="evidence" value="ECO:0007669"/>
    <property type="project" value="Ensembl"/>
</dbReference>
<protein>
    <recommendedName>
        <fullName evidence="3">Active regulator of SIRT1</fullName>
    </recommendedName>
    <alternativeName>
        <fullName evidence="5">40S ribosomal protein S19-binding protein 1</fullName>
    </alternativeName>
</protein>
<evidence type="ECO:0000256" key="3">
    <source>
        <dbReference type="ARBA" id="ARBA00016855"/>
    </source>
</evidence>
<dbReference type="AlphaFoldDB" id="A0A670KBR4"/>
<dbReference type="PANTHER" id="PTHR31454:SF2">
    <property type="entry name" value="ACTIVE REGULATOR OF SIRT1"/>
    <property type="match status" value="1"/>
</dbReference>
<dbReference type="OMA" id="KFQREYF"/>
<sequence length="143" mass="16355">MSASLLRKGLELLETTGASALRPKRAATTSPPNKQSLARARKKKFSRPQKEKATVKGKVIKSALEEYTKRQAVDHFQENVKYMTSSHFMTDSTITQKVLAQNRGRKARDRRQEEEKKKPEGTVFTEEDFQRFEREYFGGTGTV</sequence>
<dbReference type="OrthoDB" id="6493910at2759"/>
<comment type="subcellular location">
    <subcellularLocation>
        <location evidence="1">Nucleus</location>
        <location evidence="1">Nucleolus</location>
    </subcellularLocation>
</comment>
<keyword evidence="4" id="KW-0539">Nucleus</keyword>
<evidence type="ECO:0000256" key="1">
    <source>
        <dbReference type="ARBA" id="ARBA00004604"/>
    </source>
</evidence>
<dbReference type="GO" id="GO:0032040">
    <property type="term" value="C:small-subunit processome"/>
    <property type="evidence" value="ECO:0007669"/>
    <property type="project" value="Ensembl"/>
</dbReference>
<dbReference type="GO" id="GO:0019899">
    <property type="term" value="F:enzyme binding"/>
    <property type="evidence" value="ECO:0007669"/>
    <property type="project" value="Ensembl"/>
</dbReference>
<feature type="region of interest" description="Disordered" evidence="6">
    <location>
        <begin position="16"/>
        <end position="57"/>
    </location>
</feature>
<keyword evidence="8" id="KW-1185">Reference proteome</keyword>
<evidence type="ECO:0000256" key="6">
    <source>
        <dbReference type="SAM" id="MobiDB-lite"/>
    </source>
</evidence>
<dbReference type="InterPro" id="IPR023262">
    <property type="entry name" value="AROS"/>
</dbReference>
<proteinExistence type="inferred from homology"/>
<feature type="compositionally biased region" description="Basic and acidic residues" evidence="6">
    <location>
        <begin position="110"/>
        <end position="120"/>
    </location>
</feature>
<reference evidence="7" key="2">
    <citation type="submission" date="2025-08" db="UniProtKB">
        <authorList>
            <consortium name="Ensembl"/>
        </authorList>
    </citation>
    <scope>IDENTIFICATION</scope>
</reference>
<evidence type="ECO:0000256" key="2">
    <source>
        <dbReference type="ARBA" id="ARBA00007318"/>
    </source>
</evidence>
<dbReference type="PANTHER" id="PTHR31454">
    <property type="entry name" value="ACTIVE REGULATOR OF SIRT1"/>
    <property type="match status" value="1"/>
</dbReference>
<dbReference type="KEGG" id="pmua:114605163"/>
<organism evidence="7 8">
    <name type="scientific">Podarcis muralis</name>
    <name type="common">Wall lizard</name>
    <name type="synonym">Lacerta muralis</name>
    <dbReference type="NCBI Taxonomy" id="64176"/>
    <lineage>
        <taxon>Eukaryota</taxon>
        <taxon>Metazoa</taxon>
        <taxon>Chordata</taxon>
        <taxon>Craniata</taxon>
        <taxon>Vertebrata</taxon>
        <taxon>Euteleostomi</taxon>
        <taxon>Lepidosauria</taxon>
        <taxon>Squamata</taxon>
        <taxon>Bifurcata</taxon>
        <taxon>Unidentata</taxon>
        <taxon>Episquamata</taxon>
        <taxon>Laterata</taxon>
        <taxon>Lacertibaenia</taxon>
        <taxon>Lacertidae</taxon>
        <taxon>Podarcis</taxon>
    </lineage>
</organism>
<reference evidence="7" key="3">
    <citation type="submission" date="2025-09" db="UniProtKB">
        <authorList>
            <consortium name="Ensembl"/>
        </authorList>
    </citation>
    <scope>IDENTIFICATION</scope>
</reference>
<accession>A0A670KBR4</accession>
<reference evidence="7 8" key="1">
    <citation type="journal article" date="2019" name="Proc. Natl. Acad. Sci. U.S.A.">
        <title>Regulatory changes in pterin and carotenoid genes underlie balanced color polymorphisms in the wall lizard.</title>
        <authorList>
            <person name="Andrade P."/>
            <person name="Pinho C."/>
            <person name="Perez I de Lanuza G."/>
            <person name="Afonso S."/>
            <person name="Brejcha J."/>
            <person name="Rubin C.J."/>
            <person name="Wallerman O."/>
            <person name="Pereira P."/>
            <person name="Sabatino S.J."/>
            <person name="Bellati A."/>
            <person name="Pellitteri-Rosa D."/>
            <person name="Bosakova Z."/>
            <person name="Bunikis I."/>
            <person name="Carretero M.A."/>
            <person name="Feiner N."/>
            <person name="Marsik P."/>
            <person name="Pauperio F."/>
            <person name="Salvi D."/>
            <person name="Soler L."/>
            <person name="While G.M."/>
            <person name="Uller T."/>
            <person name="Font E."/>
            <person name="Andersson L."/>
            <person name="Carneiro M."/>
        </authorList>
    </citation>
    <scope>NUCLEOTIDE SEQUENCE</scope>
</reference>
<dbReference type="CTD" id="91582"/>
<dbReference type="GeneID" id="114605163"/>
<feature type="region of interest" description="Disordered" evidence="6">
    <location>
        <begin position="99"/>
        <end position="124"/>
    </location>
</feature>
<evidence type="ECO:0000256" key="5">
    <source>
        <dbReference type="ARBA" id="ARBA00032748"/>
    </source>
</evidence>
<gene>
    <name evidence="7" type="primary">RPS19BP1</name>
</gene>
<feature type="compositionally biased region" description="Polar residues" evidence="6">
    <location>
        <begin position="27"/>
        <end position="36"/>
    </location>
</feature>